<comment type="caution">
    <text evidence="4">The sequence shown here is derived from an EMBL/GenBank/DDBJ whole genome shotgun (WGS) entry which is preliminary data.</text>
</comment>
<evidence type="ECO:0000313" key="4">
    <source>
        <dbReference type="EMBL" id="NGM19024.1"/>
    </source>
</evidence>
<dbReference type="AlphaFoldDB" id="A0A6M1LG84"/>
<keyword evidence="5" id="KW-1185">Reference proteome</keyword>
<evidence type="ECO:0000259" key="3">
    <source>
        <dbReference type="Pfam" id="PF01370"/>
    </source>
</evidence>
<dbReference type="Gene3D" id="3.40.50.720">
    <property type="entry name" value="NAD(P)-binding Rossmann-like Domain"/>
    <property type="match status" value="1"/>
</dbReference>
<dbReference type="Proteomes" id="UP000475385">
    <property type="component" value="Unassembled WGS sequence"/>
</dbReference>
<feature type="domain" description="NAD-dependent epimerase/dehydratase" evidence="3">
    <location>
        <begin position="21"/>
        <end position="265"/>
    </location>
</feature>
<name>A0A6M1LG84_9PROT</name>
<dbReference type="InterPro" id="IPR036291">
    <property type="entry name" value="NAD(P)-bd_dom_sf"/>
</dbReference>
<accession>A0A6M1LG84</accession>
<dbReference type="SUPFAM" id="SSF51735">
    <property type="entry name" value="NAD(P)-binding Rossmann-fold domains"/>
    <property type="match status" value="1"/>
</dbReference>
<dbReference type="PANTHER" id="PTHR43000">
    <property type="entry name" value="DTDP-D-GLUCOSE 4,6-DEHYDRATASE-RELATED"/>
    <property type="match status" value="1"/>
</dbReference>
<evidence type="ECO:0000313" key="5">
    <source>
        <dbReference type="Proteomes" id="UP000475385"/>
    </source>
</evidence>
<reference evidence="4 5" key="1">
    <citation type="submission" date="2020-03" db="EMBL/GenBank/DDBJ databases">
        <title>Roseomonas stagni sp. nov., isolated from pond water in Japan.</title>
        <authorList>
            <person name="Furuhata K."/>
            <person name="Miyamoto H."/>
            <person name="Goto K."/>
        </authorList>
    </citation>
    <scope>NUCLEOTIDE SEQUENCE [LARGE SCALE GENOMIC DNA]</scope>
    <source>
        <strain evidence="4 5">PeD5</strain>
    </source>
</reference>
<proteinExistence type="inferred from homology"/>
<dbReference type="GO" id="GO:0047733">
    <property type="term" value="F:CDP-glucose 4,6-dehydratase activity"/>
    <property type="evidence" value="ECO:0007669"/>
    <property type="project" value="UniProtKB-EC"/>
</dbReference>
<sequence length="362" mass="38083">MGLRHGALESVVSDFWRGRRVLVTGHTGFKGSWLCRALHLLGASVTGIALDPRPGPSAFAAMEVGPVLEADHRIDIRDAAAVAQAVRGARPEVVLHLAAQAFVGDGYRDPRGTFATNLGGTVAVLEAMRGLAGLRAAVIVTSDKVYANDSAGRAFTEEDRLGGIDPYSASKAAAELAVASWRGSFADELPPIATARAGNVIGGGDFGTERLVPDLVRAMVAGKTLMLRRPDATRPFQHVLDVLRGYLTLAERLATGGAPAAINLGPRDGEWSVRGLLQHWETATGMRVDWQAVEGPVMEESKRLALDSSLAGRALGWAPLLDTPRAIAATASWYAAWQRGEAMAAVTDAAIRAAFAPQAVAA</sequence>
<dbReference type="EMBL" id="JAAIKB010000001">
    <property type="protein sequence ID" value="NGM19024.1"/>
    <property type="molecule type" value="Genomic_DNA"/>
</dbReference>
<dbReference type="Gene3D" id="3.90.25.10">
    <property type="entry name" value="UDP-galactose 4-epimerase, domain 1"/>
    <property type="match status" value="1"/>
</dbReference>
<keyword evidence="4" id="KW-0456">Lyase</keyword>
<comment type="pathway">
    <text evidence="1">Bacterial outer membrane biogenesis; LPS O-antigen biosynthesis.</text>
</comment>
<comment type="similarity">
    <text evidence="2">Belongs to the NAD(P)-dependent epimerase/dehydratase family.</text>
</comment>
<dbReference type="Pfam" id="PF01370">
    <property type="entry name" value="Epimerase"/>
    <property type="match status" value="1"/>
</dbReference>
<evidence type="ECO:0000256" key="1">
    <source>
        <dbReference type="ARBA" id="ARBA00005125"/>
    </source>
</evidence>
<dbReference type="InterPro" id="IPR013445">
    <property type="entry name" value="CDP_4_6_deHydtase"/>
</dbReference>
<evidence type="ECO:0000256" key="2">
    <source>
        <dbReference type="ARBA" id="ARBA00007637"/>
    </source>
</evidence>
<dbReference type="NCBIfam" id="TIGR02622">
    <property type="entry name" value="CDP_4_6_dhtase"/>
    <property type="match status" value="1"/>
</dbReference>
<dbReference type="InterPro" id="IPR001509">
    <property type="entry name" value="Epimerase_deHydtase"/>
</dbReference>
<organism evidence="4 5">
    <name type="scientific">Falsiroseomonas algicola</name>
    <dbReference type="NCBI Taxonomy" id="2716930"/>
    <lineage>
        <taxon>Bacteria</taxon>
        <taxon>Pseudomonadati</taxon>
        <taxon>Pseudomonadota</taxon>
        <taxon>Alphaproteobacteria</taxon>
        <taxon>Acetobacterales</taxon>
        <taxon>Roseomonadaceae</taxon>
        <taxon>Falsiroseomonas</taxon>
    </lineage>
</organism>
<dbReference type="EC" id="4.2.1.45" evidence="4"/>
<protein>
    <submittedName>
        <fullName evidence="4">CDP-glucose 4,6-dehydratase</fullName>
        <ecNumber evidence="4">4.2.1.45</ecNumber>
    </submittedName>
</protein>
<gene>
    <name evidence="4" type="primary">rfbG</name>
    <name evidence="4" type="ORF">G3576_03285</name>
</gene>